<dbReference type="Proteomes" id="UP000223606">
    <property type="component" value="Chromosome 1"/>
</dbReference>
<reference evidence="2" key="1">
    <citation type="submission" date="2017-09" db="EMBL/GenBank/DDBJ databases">
        <title>Genome sequence of Nannocystis excedens DSM 71.</title>
        <authorList>
            <person name="Blom J."/>
        </authorList>
    </citation>
    <scope>NUCLEOTIDE SEQUENCE [LARGE SCALE GENOMIC DNA]</scope>
    <source>
        <strain evidence="2">type strain: E19</strain>
    </source>
</reference>
<protein>
    <recommendedName>
        <fullName evidence="3">Gamma-glutamylcyclotransferase AIG2-like domain-containing protein</fullName>
    </recommendedName>
</protein>
<sequence>MTRQHKDGAAGDRIVGYVGYGSLVNRETLRTDFVDLVPCRLSGWRRAWRHRILRSSGQTQTVLTAMADAAASIDGVVVLDRLDNLPLVDARERGYDRHPVDRSMLEIDGILPPEIDLYVYVSRSPHLGGPEESHPVPLSYVDVVMAGYVRLFGRAGAQRFVASTDGWDVPRLDDRAAPTYPRAIACDPDLETLVDDLMAAARA</sequence>
<keyword evidence="2" id="KW-1185">Reference proteome</keyword>
<evidence type="ECO:0000313" key="1">
    <source>
        <dbReference type="EMBL" id="SON56375.1"/>
    </source>
</evidence>
<name>A0A2C9D9V8_9HYPH</name>
<evidence type="ECO:0000313" key="2">
    <source>
        <dbReference type="Proteomes" id="UP000223606"/>
    </source>
</evidence>
<evidence type="ECO:0008006" key="3">
    <source>
        <dbReference type="Google" id="ProtNLM"/>
    </source>
</evidence>
<dbReference type="RefSeq" id="WP_099556762.1">
    <property type="nucleotide sequence ID" value="NZ_LT960614.1"/>
</dbReference>
<dbReference type="InterPro" id="IPR013024">
    <property type="entry name" value="GGCT-like"/>
</dbReference>
<dbReference type="KEGG" id="hdi:HDIA_2834"/>
<dbReference type="EMBL" id="LT960614">
    <property type="protein sequence ID" value="SON56375.1"/>
    <property type="molecule type" value="Genomic_DNA"/>
</dbReference>
<accession>A0A2C9D9V8</accession>
<dbReference type="Gene3D" id="3.10.490.10">
    <property type="entry name" value="Gamma-glutamyl cyclotransferase-like"/>
    <property type="match status" value="1"/>
</dbReference>
<proteinExistence type="predicted"/>
<organism evidence="1 2">
    <name type="scientific">Hartmannibacter diazotrophicus</name>
    <dbReference type="NCBI Taxonomy" id="1482074"/>
    <lineage>
        <taxon>Bacteria</taxon>
        <taxon>Pseudomonadati</taxon>
        <taxon>Pseudomonadota</taxon>
        <taxon>Alphaproteobacteria</taxon>
        <taxon>Hyphomicrobiales</taxon>
        <taxon>Pleomorphomonadaceae</taxon>
        <taxon>Hartmannibacter</taxon>
    </lineage>
</organism>
<dbReference type="AlphaFoldDB" id="A0A2C9D9V8"/>
<dbReference type="OrthoDB" id="5567366at2"/>
<dbReference type="CDD" id="cd06661">
    <property type="entry name" value="GGCT_like"/>
    <property type="match status" value="1"/>
</dbReference>
<gene>
    <name evidence="1" type="ORF">HDIA_2834</name>
</gene>